<gene>
    <name evidence="2" type="ORF">CLUP02_05149</name>
</gene>
<proteinExistence type="predicted"/>
<dbReference type="KEGG" id="clup:CLUP02_05149"/>
<reference evidence="2" key="1">
    <citation type="journal article" date="2021" name="Mol. Plant Microbe Interact.">
        <title>Complete Genome Sequence of the Plant-Pathogenic Fungus Colletotrichum lupini.</title>
        <authorList>
            <person name="Baroncelli R."/>
            <person name="Pensec F."/>
            <person name="Da Lio D."/>
            <person name="Boufleur T."/>
            <person name="Vicente I."/>
            <person name="Sarrocco S."/>
            <person name="Picot A."/>
            <person name="Baraldi E."/>
            <person name="Sukno S."/>
            <person name="Thon M."/>
            <person name="Le Floch G."/>
        </authorList>
    </citation>
    <scope>NUCLEOTIDE SEQUENCE</scope>
    <source>
        <strain evidence="2">IMI 504893</strain>
    </source>
</reference>
<keyword evidence="1" id="KW-0732">Signal</keyword>
<dbReference type="RefSeq" id="XP_049141301.1">
    <property type="nucleotide sequence ID" value="XM_049284158.1"/>
</dbReference>
<evidence type="ECO:0000256" key="1">
    <source>
        <dbReference type="SAM" id="SignalP"/>
    </source>
</evidence>
<accession>A0A9Q8SLN1</accession>
<dbReference type="EMBL" id="CP019475">
    <property type="protein sequence ID" value="UQC79669.1"/>
    <property type="molecule type" value="Genomic_DNA"/>
</dbReference>
<dbReference type="Proteomes" id="UP000830671">
    <property type="component" value="Chromosome 3"/>
</dbReference>
<keyword evidence="3" id="KW-1185">Reference proteome</keyword>
<name>A0A9Q8SLN1_9PEZI</name>
<dbReference type="AlphaFoldDB" id="A0A9Q8SLN1"/>
<feature type="signal peptide" evidence="1">
    <location>
        <begin position="1"/>
        <end position="21"/>
    </location>
</feature>
<organism evidence="2 3">
    <name type="scientific">Colletotrichum lupini</name>
    <dbReference type="NCBI Taxonomy" id="145971"/>
    <lineage>
        <taxon>Eukaryota</taxon>
        <taxon>Fungi</taxon>
        <taxon>Dikarya</taxon>
        <taxon>Ascomycota</taxon>
        <taxon>Pezizomycotina</taxon>
        <taxon>Sordariomycetes</taxon>
        <taxon>Hypocreomycetidae</taxon>
        <taxon>Glomerellales</taxon>
        <taxon>Glomerellaceae</taxon>
        <taxon>Colletotrichum</taxon>
        <taxon>Colletotrichum acutatum species complex</taxon>
    </lineage>
</organism>
<feature type="chain" id="PRO_5040490314" evidence="1">
    <location>
        <begin position="22"/>
        <end position="176"/>
    </location>
</feature>
<evidence type="ECO:0000313" key="3">
    <source>
        <dbReference type="Proteomes" id="UP000830671"/>
    </source>
</evidence>
<dbReference type="GeneID" id="73339168"/>
<evidence type="ECO:0000313" key="2">
    <source>
        <dbReference type="EMBL" id="UQC79669.1"/>
    </source>
</evidence>
<protein>
    <submittedName>
        <fullName evidence="2">Uncharacterized protein</fullName>
    </submittedName>
</protein>
<sequence>MFPSSISSLAVLSTAILTAHAAPMPASCRATSSTLAGMGMCFEPSVGCNPGQRFGEYIARNIRHEKGICTTTVEPIAAVVPASLRESHNHSNKEATFGVIEFLMKHLVRVANNAWVERHKTHISISMFNDFGRPLIAMQSLCTGGKAHPARAVSACGVGSAPAASLSSKTQPENSN</sequence>